<keyword evidence="2" id="KW-0964">Secreted</keyword>
<evidence type="ECO:0000256" key="1">
    <source>
        <dbReference type="ARBA" id="ARBA00004613"/>
    </source>
</evidence>
<dbReference type="CDD" id="cd12960">
    <property type="entry name" value="Spider_toxin"/>
    <property type="match status" value="1"/>
</dbReference>
<accession>A0ABM1S3N7</accession>
<dbReference type="SUPFAM" id="SSF57059">
    <property type="entry name" value="omega toxin-like"/>
    <property type="match status" value="1"/>
</dbReference>
<reference evidence="6" key="1">
    <citation type="submission" date="2025-08" db="UniProtKB">
        <authorList>
            <consortium name="RefSeq"/>
        </authorList>
    </citation>
    <scope>IDENTIFICATION</scope>
    <source>
        <tissue evidence="6">Muscle</tissue>
    </source>
</reference>
<organism evidence="5 6">
    <name type="scientific">Limulus polyphemus</name>
    <name type="common">Atlantic horseshoe crab</name>
    <dbReference type="NCBI Taxonomy" id="6850"/>
    <lineage>
        <taxon>Eukaryota</taxon>
        <taxon>Metazoa</taxon>
        <taxon>Ecdysozoa</taxon>
        <taxon>Arthropoda</taxon>
        <taxon>Chelicerata</taxon>
        <taxon>Merostomata</taxon>
        <taxon>Xiphosura</taxon>
        <taxon>Limulidae</taxon>
        <taxon>Limulus</taxon>
    </lineage>
</organism>
<dbReference type="Pfam" id="PF02819">
    <property type="entry name" value="Toxin_9"/>
    <property type="match status" value="1"/>
</dbReference>
<keyword evidence="4" id="KW-0472">Membrane</keyword>
<keyword evidence="4" id="KW-1133">Transmembrane helix</keyword>
<sequence length="127" mass="14504">MILATITPRLSRHCLQPSTYLALWNCYYNVFCSVMNYFAIAVIFGLVMLADTIIGSSYTSNEDEQLEEYRKKLQNLLPYSYKRTCISRGRSCDVHPNSCCGGSSCRCNLWGTNCRCQRQGLFQGWGK</sequence>
<dbReference type="GeneID" id="111085157"/>
<keyword evidence="3" id="KW-1015">Disulfide bond</keyword>
<keyword evidence="4" id="KW-0812">Transmembrane</keyword>
<comment type="subcellular location">
    <subcellularLocation>
        <location evidence="1">Secreted</location>
    </subcellularLocation>
</comment>
<proteinExistence type="predicted"/>
<dbReference type="Gene3D" id="4.10.40.10">
    <property type="match status" value="1"/>
</dbReference>
<feature type="transmembrane region" description="Helical" evidence="4">
    <location>
        <begin position="27"/>
        <end position="50"/>
    </location>
</feature>
<keyword evidence="5" id="KW-1185">Reference proteome</keyword>
<evidence type="ECO:0000256" key="2">
    <source>
        <dbReference type="ARBA" id="ARBA00022525"/>
    </source>
</evidence>
<evidence type="ECO:0000313" key="5">
    <source>
        <dbReference type="Proteomes" id="UP000694941"/>
    </source>
</evidence>
<protein>
    <submittedName>
        <fullName evidence="6">U8-agatoxin-Ao1a-like</fullName>
    </submittedName>
</protein>
<dbReference type="RefSeq" id="XP_022238242.1">
    <property type="nucleotide sequence ID" value="XM_022382534.1"/>
</dbReference>
<gene>
    <name evidence="6" type="primary">LOC111085157</name>
</gene>
<evidence type="ECO:0000256" key="4">
    <source>
        <dbReference type="SAM" id="Phobius"/>
    </source>
</evidence>
<evidence type="ECO:0000313" key="6">
    <source>
        <dbReference type="RefSeq" id="XP_022238242.1"/>
    </source>
</evidence>
<name>A0ABM1S3N7_LIMPO</name>
<evidence type="ECO:0000256" key="3">
    <source>
        <dbReference type="ARBA" id="ARBA00023157"/>
    </source>
</evidence>
<dbReference type="Proteomes" id="UP000694941">
    <property type="component" value="Unplaced"/>
</dbReference>
<dbReference type="InterPro" id="IPR004169">
    <property type="entry name" value="Spidertoxin"/>
</dbReference>